<keyword evidence="1 5" id="KW-0349">Heme</keyword>
<evidence type="ECO:0000256" key="2">
    <source>
        <dbReference type="ARBA" id="ARBA00022723"/>
    </source>
</evidence>
<dbReference type="PANTHER" id="PTHR24286:SF302">
    <property type="entry name" value="ALLENE OXIDE SYNTHASE 2"/>
    <property type="match status" value="1"/>
</dbReference>
<dbReference type="GO" id="GO:0006631">
    <property type="term" value="P:fatty acid metabolic process"/>
    <property type="evidence" value="ECO:0007669"/>
    <property type="project" value="UniProtKB-ARBA"/>
</dbReference>
<feature type="binding site" description="axial binding residue" evidence="5">
    <location>
        <position position="444"/>
    </location>
    <ligand>
        <name>heme</name>
        <dbReference type="ChEBI" id="CHEBI:30413"/>
    </ligand>
    <ligandPart>
        <name>Fe</name>
        <dbReference type="ChEBI" id="CHEBI:18248"/>
    </ligandPart>
</feature>
<keyword evidence="3 5" id="KW-0408">Iron</keyword>
<evidence type="ECO:0008006" key="9">
    <source>
        <dbReference type="Google" id="ProtNLM"/>
    </source>
</evidence>
<dbReference type="PRINTS" id="PR00465">
    <property type="entry name" value="EP450IV"/>
</dbReference>
<keyword evidence="4" id="KW-0456">Lyase</keyword>
<comment type="cofactor">
    <cofactor evidence="5">
        <name>heme</name>
        <dbReference type="ChEBI" id="CHEBI:30413"/>
    </cofactor>
</comment>
<comment type="caution">
    <text evidence="7">The sequence shown here is derived from an EMBL/GenBank/DDBJ whole genome shotgun (WGS) entry which is preliminary data.</text>
</comment>
<evidence type="ECO:0000313" key="7">
    <source>
        <dbReference type="EMBL" id="KAL3538922.1"/>
    </source>
</evidence>
<evidence type="ECO:0000256" key="3">
    <source>
        <dbReference type="ARBA" id="ARBA00023004"/>
    </source>
</evidence>
<dbReference type="InterPro" id="IPR001128">
    <property type="entry name" value="Cyt_P450"/>
</dbReference>
<keyword evidence="8" id="KW-1185">Reference proteome</keyword>
<dbReference type="GO" id="GO:0016829">
    <property type="term" value="F:lyase activity"/>
    <property type="evidence" value="ECO:0007669"/>
    <property type="project" value="UniProtKB-KW"/>
</dbReference>
<dbReference type="SUPFAM" id="SSF48264">
    <property type="entry name" value="Cytochrome P450"/>
    <property type="match status" value="1"/>
</dbReference>
<evidence type="ECO:0000256" key="1">
    <source>
        <dbReference type="ARBA" id="ARBA00022617"/>
    </source>
</evidence>
<dbReference type="InterPro" id="IPR002403">
    <property type="entry name" value="Cyt_P450_E_grp-IV"/>
</dbReference>
<sequence length="491" mass="55270">MSASSSSSNSSPTKDDIPSQKMLPLREIPGGYGLPFFGAIKDRLEYYYKEGTENFFKNRVEKYNSTVFRTNMPPGPFMAKNPKVVAVLDAISFTILFDNKKVEKKNVLDGTFMPSTDFTGGYRVCAFLDTSEPSHAALKGFFSAQLGKLHNKFIPTFRSSVSELFVNLEDELSKDGKANFNNLSDKISFDFIFRLFCDNRSPDETSVGSNGPKSFDKWLFLMLHPLMTLGLKFVPSFVEDFLLHTFPFPYFLVKSDYQKIYESFNKYGSGILDEAEKYGITREEACHNMVFLAGFSAYGGCKVLFPALIKWVGAAGENLHRQLAHEIRTIVKEEGGVTFSALNKMSLTKSVVYEALRIEPPVPFQYGKARQDIVINSHDSSFLIKKGEMIFGYQPFATKDPKIFANAEEFVGDRFLGDGEKLLKYVYWSNGKETDNPTVDDKQCPGKDLVVLLSKLMLVEFFLKYDTFTVEASTILLGPLVTIKSLTKATH</sequence>
<organism evidence="7 8">
    <name type="scientific">Cinchona calisaya</name>
    <dbReference type="NCBI Taxonomy" id="153742"/>
    <lineage>
        <taxon>Eukaryota</taxon>
        <taxon>Viridiplantae</taxon>
        <taxon>Streptophyta</taxon>
        <taxon>Embryophyta</taxon>
        <taxon>Tracheophyta</taxon>
        <taxon>Spermatophyta</taxon>
        <taxon>Magnoliopsida</taxon>
        <taxon>eudicotyledons</taxon>
        <taxon>Gunneridae</taxon>
        <taxon>Pentapetalae</taxon>
        <taxon>asterids</taxon>
        <taxon>lamiids</taxon>
        <taxon>Gentianales</taxon>
        <taxon>Rubiaceae</taxon>
        <taxon>Cinchonoideae</taxon>
        <taxon>Cinchoneae</taxon>
        <taxon>Cinchona</taxon>
    </lineage>
</organism>
<dbReference type="Pfam" id="PF00067">
    <property type="entry name" value="p450"/>
    <property type="match status" value="1"/>
</dbReference>
<gene>
    <name evidence="7" type="ORF">ACH5RR_002288</name>
</gene>
<evidence type="ECO:0000313" key="8">
    <source>
        <dbReference type="Proteomes" id="UP001630127"/>
    </source>
</evidence>
<keyword evidence="2 5" id="KW-0479">Metal-binding</keyword>
<dbReference type="CDD" id="cd11071">
    <property type="entry name" value="CYP74"/>
    <property type="match status" value="1"/>
</dbReference>
<dbReference type="PANTHER" id="PTHR24286">
    <property type="entry name" value="CYTOCHROME P450 26"/>
    <property type="match status" value="1"/>
</dbReference>
<evidence type="ECO:0000256" key="6">
    <source>
        <dbReference type="SAM" id="MobiDB-lite"/>
    </source>
</evidence>
<accession>A0ABD3B5T4</accession>
<evidence type="ECO:0000256" key="4">
    <source>
        <dbReference type="ARBA" id="ARBA00023239"/>
    </source>
</evidence>
<dbReference type="InterPro" id="IPR036396">
    <property type="entry name" value="Cyt_P450_sf"/>
</dbReference>
<evidence type="ECO:0000256" key="5">
    <source>
        <dbReference type="PIRSR" id="PIRSR602403-1"/>
    </source>
</evidence>
<reference evidence="7 8" key="1">
    <citation type="submission" date="2024-11" db="EMBL/GenBank/DDBJ databases">
        <title>A near-complete genome assembly of Cinchona calisaya.</title>
        <authorList>
            <person name="Lian D.C."/>
            <person name="Zhao X.W."/>
            <person name="Wei L."/>
        </authorList>
    </citation>
    <scope>NUCLEOTIDE SEQUENCE [LARGE SCALE GENOMIC DNA]</scope>
    <source>
        <tissue evidence="7">Nenye</tissue>
    </source>
</reference>
<feature type="region of interest" description="Disordered" evidence="6">
    <location>
        <begin position="1"/>
        <end position="24"/>
    </location>
</feature>
<dbReference type="FunFam" id="1.10.630.10:FF:000024">
    <property type="entry name" value="Allene oxide synthase, chloroplastic"/>
    <property type="match status" value="1"/>
</dbReference>
<feature type="compositionally biased region" description="Low complexity" evidence="6">
    <location>
        <begin position="1"/>
        <end position="11"/>
    </location>
</feature>
<dbReference type="EMBL" id="JBJUIK010000001">
    <property type="protein sequence ID" value="KAL3538922.1"/>
    <property type="molecule type" value="Genomic_DNA"/>
</dbReference>
<name>A0ABD3B5T4_9GENT</name>
<dbReference type="Proteomes" id="UP001630127">
    <property type="component" value="Unassembled WGS sequence"/>
</dbReference>
<proteinExistence type="predicted"/>
<dbReference type="AlphaFoldDB" id="A0ABD3B5T4"/>
<dbReference type="GO" id="GO:0046872">
    <property type="term" value="F:metal ion binding"/>
    <property type="evidence" value="ECO:0007669"/>
    <property type="project" value="UniProtKB-KW"/>
</dbReference>
<protein>
    <recommendedName>
        <fullName evidence="9">Allene oxide synthase</fullName>
    </recommendedName>
</protein>
<dbReference type="Gene3D" id="1.10.630.10">
    <property type="entry name" value="Cytochrome P450"/>
    <property type="match status" value="1"/>
</dbReference>